<sequence>MKNVLIVILLIVFAAGLYVNFGMSQNIDQSDIISGTGQEETGESNEDSGSETSGEDGKSSDSADGEDLTFSQEPLQERYTQAVENNEALIIDVLLPSYYTDDFIETLAGQFGSDHIEFNRIDIDTNTVDLTELTVSENSDAVIMDALQIRDYNDEALPERDIDNLTSAYMNIYNSGKIVYILGNPNAHKHENLANVLAEDQTYLSENDYFYIDNQDVAADSEFYDYDAGTLTAETESIIAENIYGYMTE</sequence>
<reference evidence="2" key="2">
    <citation type="submission" date="2021-04" db="EMBL/GenBank/DDBJ databases">
        <authorList>
            <person name="Gilroy R."/>
        </authorList>
    </citation>
    <scope>NUCLEOTIDE SEQUENCE</scope>
    <source>
        <strain evidence="2">ChiHjej13B12-752</strain>
    </source>
</reference>
<feature type="compositionally biased region" description="Acidic residues" evidence="1">
    <location>
        <begin position="40"/>
        <end position="49"/>
    </location>
</feature>
<reference evidence="2" key="1">
    <citation type="journal article" date="2021" name="PeerJ">
        <title>Extensive microbial diversity within the chicken gut microbiome revealed by metagenomics and culture.</title>
        <authorList>
            <person name="Gilroy R."/>
            <person name="Ravi A."/>
            <person name="Getino M."/>
            <person name="Pursley I."/>
            <person name="Horton D.L."/>
            <person name="Alikhan N.F."/>
            <person name="Baker D."/>
            <person name="Gharbi K."/>
            <person name="Hall N."/>
            <person name="Watson M."/>
            <person name="Adriaenssens E.M."/>
            <person name="Foster-Nyarko E."/>
            <person name="Jarju S."/>
            <person name="Secka A."/>
            <person name="Antonio M."/>
            <person name="Oren A."/>
            <person name="Chaudhuri R.R."/>
            <person name="La Ragione R."/>
            <person name="Hildebrand F."/>
            <person name="Pallen M.J."/>
        </authorList>
    </citation>
    <scope>NUCLEOTIDE SEQUENCE</scope>
    <source>
        <strain evidence="2">ChiHjej13B12-752</strain>
    </source>
</reference>
<organism evidence="2 3">
    <name type="scientific">Candidatus Salinicoccus stercoripullorum</name>
    <dbReference type="NCBI Taxonomy" id="2838756"/>
    <lineage>
        <taxon>Bacteria</taxon>
        <taxon>Bacillati</taxon>
        <taxon>Bacillota</taxon>
        <taxon>Bacilli</taxon>
        <taxon>Bacillales</taxon>
        <taxon>Staphylococcaceae</taxon>
        <taxon>Salinicoccus</taxon>
    </lineage>
</organism>
<feature type="region of interest" description="Disordered" evidence="1">
    <location>
        <begin position="34"/>
        <end position="67"/>
    </location>
</feature>
<dbReference type="AlphaFoldDB" id="A0A9D1TZC3"/>
<accession>A0A9D1TZC3</accession>
<evidence type="ECO:0000313" key="3">
    <source>
        <dbReference type="Proteomes" id="UP000823989"/>
    </source>
</evidence>
<evidence type="ECO:0000313" key="2">
    <source>
        <dbReference type="EMBL" id="HIW11615.1"/>
    </source>
</evidence>
<dbReference type="Proteomes" id="UP000823989">
    <property type="component" value="Unassembled WGS sequence"/>
</dbReference>
<dbReference type="EMBL" id="DXHR01000001">
    <property type="protein sequence ID" value="HIW11615.1"/>
    <property type="molecule type" value="Genomic_DNA"/>
</dbReference>
<proteinExistence type="predicted"/>
<protein>
    <submittedName>
        <fullName evidence="2">Uncharacterized protein</fullName>
    </submittedName>
</protein>
<gene>
    <name evidence="2" type="ORF">H9891_00400</name>
</gene>
<name>A0A9D1TZC3_9STAP</name>
<comment type="caution">
    <text evidence="2">The sequence shown here is derived from an EMBL/GenBank/DDBJ whole genome shotgun (WGS) entry which is preliminary data.</text>
</comment>
<evidence type="ECO:0000256" key="1">
    <source>
        <dbReference type="SAM" id="MobiDB-lite"/>
    </source>
</evidence>